<comment type="caution">
    <text evidence="1">The sequence shown here is derived from an EMBL/GenBank/DDBJ whole genome shotgun (WGS) entry which is preliminary data.</text>
</comment>
<dbReference type="Proteomes" id="UP000034894">
    <property type="component" value="Unassembled WGS sequence"/>
</dbReference>
<name>A0A0G1DE29_9BACT</name>
<evidence type="ECO:0000313" key="2">
    <source>
        <dbReference type="Proteomes" id="UP000034894"/>
    </source>
</evidence>
<evidence type="ECO:0000313" key="1">
    <source>
        <dbReference type="EMBL" id="KKS95879.1"/>
    </source>
</evidence>
<reference evidence="1 2" key="1">
    <citation type="journal article" date="2015" name="Nature">
        <title>rRNA introns, odd ribosomes, and small enigmatic genomes across a large radiation of phyla.</title>
        <authorList>
            <person name="Brown C.T."/>
            <person name="Hug L.A."/>
            <person name="Thomas B.C."/>
            <person name="Sharon I."/>
            <person name="Castelle C.J."/>
            <person name="Singh A."/>
            <person name="Wilkins M.J."/>
            <person name="Williams K.H."/>
            <person name="Banfield J.F."/>
        </authorList>
    </citation>
    <scope>NUCLEOTIDE SEQUENCE [LARGE SCALE GENOMIC DNA]</scope>
</reference>
<protein>
    <submittedName>
        <fullName evidence="1">Uncharacterized protein</fullName>
    </submittedName>
</protein>
<dbReference type="STRING" id="1618443.UV73_C0013G0024"/>
<organism evidence="1 2">
    <name type="scientific">Candidatus Gottesmanbacteria bacterium GW2011_GWA2_43_14</name>
    <dbReference type="NCBI Taxonomy" id="1618443"/>
    <lineage>
        <taxon>Bacteria</taxon>
        <taxon>Candidatus Gottesmaniibacteriota</taxon>
    </lineage>
</organism>
<dbReference type="EMBL" id="LCFP01000013">
    <property type="protein sequence ID" value="KKS95879.1"/>
    <property type="molecule type" value="Genomic_DNA"/>
</dbReference>
<dbReference type="AlphaFoldDB" id="A0A0G1DE29"/>
<accession>A0A0G1DE29</accession>
<proteinExistence type="predicted"/>
<sequence>MTLEAVRAEVTTDGILVDKETAVKGDIYDFTDPKIFSRAGEPDYIHVRASQDANSAHVTGFSEPGRSFRPSSLKINTIWEITIGRDPRYEPRVIFGDPAAVEVSYLGHPLRDTFEPLLMRQEKDFTTDIQIHREGRPLNHNSKWIIVATSPVLHTNIYGQQIDDDGQKPESGFTGKLMYVCEVKINKAESIRQPATVEFIPSIITLADSDELMRIYSYPFFEEKPTSSKITAKVLGKLAEVDLFFRSLKDKPNYFPWLESGFPLIAGQAFRDLIADEYDQHRRFRIIREHIIDNYGIDLQVGLNRLNQHDLMIEKQRLAEAVNINL</sequence>
<gene>
    <name evidence="1" type="ORF">UV73_C0013G0024</name>
</gene>